<reference evidence="1 2" key="1">
    <citation type="submission" date="2021-09" db="EMBL/GenBank/DDBJ databases">
        <title>The complete genome sequence of a new microorganism.</title>
        <authorList>
            <person name="Zi Z."/>
        </authorList>
    </citation>
    <scope>NUCLEOTIDE SEQUENCE [LARGE SCALE GENOMIC DNA]</scope>
    <source>
        <strain evidence="1 2">WGZ8</strain>
    </source>
</reference>
<evidence type="ECO:0000313" key="1">
    <source>
        <dbReference type="EMBL" id="MBZ6075161.1"/>
    </source>
</evidence>
<keyword evidence="2" id="KW-1185">Reference proteome</keyword>
<dbReference type="EMBL" id="JAIRBM010000002">
    <property type="protein sequence ID" value="MBZ6075161.1"/>
    <property type="molecule type" value="Genomic_DNA"/>
</dbReference>
<dbReference type="RefSeq" id="WP_224311221.1">
    <property type="nucleotide sequence ID" value="NZ_JAIRBM010000002.1"/>
</dbReference>
<dbReference type="Proteomes" id="UP000704176">
    <property type="component" value="Unassembled WGS sequence"/>
</dbReference>
<name>A0ABS7VI17_9HYPH</name>
<comment type="caution">
    <text evidence="1">The sequence shown here is derived from an EMBL/GenBank/DDBJ whole genome shotgun (WGS) entry which is preliminary data.</text>
</comment>
<dbReference type="InterPro" id="IPR029044">
    <property type="entry name" value="Nucleotide-diphossugar_trans"/>
</dbReference>
<organism evidence="1 2">
    <name type="scientific">Microvirga puerhi</name>
    <dbReference type="NCBI Taxonomy" id="2876078"/>
    <lineage>
        <taxon>Bacteria</taxon>
        <taxon>Pseudomonadati</taxon>
        <taxon>Pseudomonadota</taxon>
        <taxon>Alphaproteobacteria</taxon>
        <taxon>Hyphomicrobiales</taxon>
        <taxon>Methylobacteriaceae</taxon>
        <taxon>Microvirga</taxon>
    </lineage>
</organism>
<sequence>MTIAVRHAPQQDFPQAPRSEYSGGGAFLADQMSLPTDGETVIASPVGEDLLLVSGVTDSMSGAVPVLLNGDPALSMTANVVTWRRNAAPEASVGFVAIIPVKVAGRVRIRSIVMRRKGQPARYTLIRRALPLMSFMNIVSVDAEGEFPRVADGVAQALVSGRAEPGRVAAALSMLTATARTDGFVEVMGMLDTGEILLQGWSSELPIDKSRLIVSHEGLVTGEFLAAKVQREDLGERGYGFVGIFDAGEVQVELDRMQRLFFRGPQGWRALEIYDKRVHLPPIDIPAHVRDVLPRMEASVETLSVLKKMGARFDGRDTVSALKEPVRIGMDMVLELPKGGMLVSGWMLDPEQAVSEVILHAGRQSSRIEVDWTRLSRPDVTTAFQQDPAFGHSVDPHRHDHGFLAFVTELSSQNQEPVYFEIKVGDETSAFYPLKSVRATSRRALDRIMTALDPRSAATSMAIEGHLGPMIQAFEHPKPRAVEKRDYGYDESTAELGLVLGGGRDAEDVLITLSLLALDPEMHQIPILICVPMELFSRIAAEVQRLASFYGLGVRLVGADGVQDTCDALEAAVQATNVSTLVFLSSGVLPRRRGWLSVLERAYRKRGGKALVSPTIVFEDNSICFAGTKLDPKGRRLVDSYLGYPCDVVRDAEPAEVMAGSTACCILSRSAFHDIGGFSQNYLSVKEKARDLCLKLKLAGTPSVWLPDVEMIAADGESVQASLPWQRLVQHVDRWSFDKRWSLLVANMRGVE</sequence>
<protein>
    <submittedName>
        <fullName evidence="1">Uncharacterized protein</fullName>
    </submittedName>
</protein>
<proteinExistence type="predicted"/>
<gene>
    <name evidence="1" type="ORF">K9B37_02465</name>
</gene>
<accession>A0ABS7VI17</accession>
<dbReference type="Gene3D" id="3.90.550.10">
    <property type="entry name" value="Spore Coat Polysaccharide Biosynthesis Protein SpsA, Chain A"/>
    <property type="match status" value="1"/>
</dbReference>
<evidence type="ECO:0000313" key="2">
    <source>
        <dbReference type="Proteomes" id="UP000704176"/>
    </source>
</evidence>
<dbReference type="SUPFAM" id="SSF53448">
    <property type="entry name" value="Nucleotide-diphospho-sugar transferases"/>
    <property type="match status" value="1"/>
</dbReference>